<protein>
    <submittedName>
        <fullName evidence="1">Uncharacterized protein</fullName>
    </submittedName>
</protein>
<dbReference type="Proteomes" id="UP001607302">
    <property type="component" value="Unassembled WGS sequence"/>
</dbReference>
<proteinExistence type="predicted"/>
<name>A0ABD2A003_VESSQ</name>
<reference evidence="1 2" key="1">
    <citation type="journal article" date="2024" name="Ann. Entomol. Soc. Am.">
        <title>Genomic analyses of the southern and eastern yellowjacket wasps (Hymenoptera: Vespidae) reveal evolutionary signatures of social life.</title>
        <authorList>
            <person name="Catto M.A."/>
            <person name="Caine P.B."/>
            <person name="Orr S.E."/>
            <person name="Hunt B.G."/>
            <person name="Goodisman M.A.D."/>
        </authorList>
    </citation>
    <scope>NUCLEOTIDE SEQUENCE [LARGE SCALE GENOMIC DNA]</scope>
    <source>
        <strain evidence="1">233</strain>
        <tissue evidence="1">Head and thorax</tissue>
    </source>
</reference>
<evidence type="ECO:0000313" key="2">
    <source>
        <dbReference type="Proteomes" id="UP001607302"/>
    </source>
</evidence>
<comment type="caution">
    <text evidence="1">The sequence shown here is derived from an EMBL/GenBank/DDBJ whole genome shotgun (WGS) entry which is preliminary data.</text>
</comment>
<evidence type="ECO:0000313" key="1">
    <source>
        <dbReference type="EMBL" id="KAL2713110.1"/>
    </source>
</evidence>
<dbReference type="EMBL" id="JAUDFV010000161">
    <property type="protein sequence ID" value="KAL2713110.1"/>
    <property type="molecule type" value="Genomic_DNA"/>
</dbReference>
<keyword evidence="2" id="KW-1185">Reference proteome</keyword>
<gene>
    <name evidence="1" type="ORF">V1478_017303</name>
</gene>
<accession>A0ABD2A003</accession>
<dbReference type="AlphaFoldDB" id="A0ABD2A003"/>
<organism evidence="1 2">
    <name type="scientific">Vespula squamosa</name>
    <name type="common">Southern yellow jacket</name>
    <name type="synonym">Wasp</name>
    <dbReference type="NCBI Taxonomy" id="30214"/>
    <lineage>
        <taxon>Eukaryota</taxon>
        <taxon>Metazoa</taxon>
        <taxon>Ecdysozoa</taxon>
        <taxon>Arthropoda</taxon>
        <taxon>Hexapoda</taxon>
        <taxon>Insecta</taxon>
        <taxon>Pterygota</taxon>
        <taxon>Neoptera</taxon>
        <taxon>Endopterygota</taxon>
        <taxon>Hymenoptera</taxon>
        <taxon>Apocrita</taxon>
        <taxon>Aculeata</taxon>
        <taxon>Vespoidea</taxon>
        <taxon>Vespidae</taxon>
        <taxon>Vespinae</taxon>
        <taxon>Vespula</taxon>
    </lineage>
</organism>
<sequence>MRIATMCVRSFPAWISQQGESTPETRATLVHCLESERKAVKQQRQPVCIYFQTGVMFGIEKSNSKVRTKLDLYQWKSTLSTFNPCVEIDALTSRRRRVGVDLAKGQNFFRELNTPASKPAKPTTTQ</sequence>